<dbReference type="NCBIfam" id="NF041549">
    <property type="entry name" value="PssD"/>
    <property type="match status" value="1"/>
</dbReference>
<evidence type="ECO:0000256" key="4">
    <source>
        <dbReference type="ARBA" id="ARBA00022989"/>
    </source>
</evidence>
<keyword evidence="4" id="KW-1133">Transmembrane helix</keyword>
<keyword evidence="3" id="KW-0256">Endoplasmic reticulum</keyword>
<dbReference type="EMBL" id="DSTX01000011">
    <property type="protein sequence ID" value="HFK20876.1"/>
    <property type="molecule type" value="Genomic_DNA"/>
</dbReference>
<proteinExistence type="predicted"/>
<evidence type="ECO:0000313" key="6">
    <source>
        <dbReference type="EMBL" id="HFK20876.1"/>
    </source>
</evidence>
<dbReference type="Pfam" id="PF08660">
    <property type="entry name" value="Alg14"/>
    <property type="match status" value="1"/>
</dbReference>
<dbReference type="GO" id="GO:0004577">
    <property type="term" value="F:N-acetylglucosaminyldiphosphodolichol N-acetylglucosaminyltransferase activity"/>
    <property type="evidence" value="ECO:0007669"/>
    <property type="project" value="TreeGrafter"/>
</dbReference>
<dbReference type="Gene3D" id="3.40.50.2000">
    <property type="entry name" value="Glycogen Phosphorylase B"/>
    <property type="match status" value="1"/>
</dbReference>
<organism evidence="6">
    <name type="scientific">Candidatus Methanomethylicus mesodigestus</name>
    <dbReference type="NCBI Taxonomy" id="1867258"/>
    <lineage>
        <taxon>Archaea</taxon>
        <taxon>Thermoproteota</taxon>
        <taxon>Methanosuratincolia</taxon>
        <taxon>Candidatus Methanomethylicales</taxon>
        <taxon>Candidatus Methanomethylicaceae</taxon>
        <taxon>Candidatus Methanomethylicus</taxon>
    </lineage>
</organism>
<accession>A0A7C3J417</accession>
<keyword evidence="5" id="KW-0472">Membrane</keyword>
<dbReference type="AlphaFoldDB" id="A0A7C3J417"/>
<keyword evidence="2" id="KW-0812">Transmembrane</keyword>
<evidence type="ECO:0000256" key="5">
    <source>
        <dbReference type="ARBA" id="ARBA00023136"/>
    </source>
</evidence>
<dbReference type="PANTHER" id="PTHR12154:SF4">
    <property type="entry name" value="UDP-N-ACETYLGLUCOSAMINE TRANSFERASE SUBUNIT ALG14 HOMOLOG"/>
    <property type="match status" value="1"/>
</dbReference>
<evidence type="ECO:0000256" key="1">
    <source>
        <dbReference type="ARBA" id="ARBA00004389"/>
    </source>
</evidence>
<reference evidence="6" key="1">
    <citation type="journal article" date="2020" name="mSystems">
        <title>Genome- and Community-Level Interaction Insights into Carbon Utilization and Element Cycling Functions of Hydrothermarchaeota in Hydrothermal Sediment.</title>
        <authorList>
            <person name="Zhou Z."/>
            <person name="Liu Y."/>
            <person name="Xu W."/>
            <person name="Pan J."/>
            <person name="Luo Z.H."/>
            <person name="Li M."/>
        </authorList>
    </citation>
    <scope>NUCLEOTIDE SEQUENCE [LARGE SCALE GENOMIC DNA]</scope>
    <source>
        <strain evidence="6">SpSt-468</strain>
    </source>
</reference>
<evidence type="ECO:0008006" key="7">
    <source>
        <dbReference type="Google" id="ProtNLM"/>
    </source>
</evidence>
<evidence type="ECO:0000256" key="2">
    <source>
        <dbReference type="ARBA" id="ARBA00022692"/>
    </source>
</evidence>
<evidence type="ECO:0000256" key="3">
    <source>
        <dbReference type="ARBA" id="ARBA00022824"/>
    </source>
</evidence>
<dbReference type="InterPro" id="IPR013969">
    <property type="entry name" value="Oligosacch_biosynth_Alg14"/>
</dbReference>
<name>A0A7C3J417_9CREN</name>
<comment type="caution">
    <text evidence="6">The sequence shown here is derived from an EMBL/GenBank/DDBJ whole genome shotgun (WGS) entry which is preliminary data.</text>
</comment>
<dbReference type="PANTHER" id="PTHR12154">
    <property type="entry name" value="GLYCOSYL TRANSFERASE-RELATED"/>
    <property type="match status" value="1"/>
</dbReference>
<dbReference type="GO" id="GO:0006488">
    <property type="term" value="P:dolichol-linked oligosaccharide biosynthetic process"/>
    <property type="evidence" value="ECO:0007669"/>
    <property type="project" value="InterPro"/>
</dbReference>
<protein>
    <recommendedName>
        <fullName evidence="7">Polysaccharide biosynthesis protein</fullName>
    </recommendedName>
</protein>
<gene>
    <name evidence="6" type="ORF">ENS19_06285</name>
</gene>
<comment type="subcellular location">
    <subcellularLocation>
        <location evidence="1">Endoplasmic reticulum membrane</location>
        <topology evidence="1">Single-pass membrane protein</topology>
    </subcellularLocation>
</comment>
<dbReference type="SUPFAM" id="SSF53756">
    <property type="entry name" value="UDP-Glycosyltransferase/glycogen phosphorylase"/>
    <property type="match status" value="1"/>
</dbReference>
<sequence length="158" mass="17803">MRLLVVLGSGGHTTQMLSLVRMLGNQFEYAFILAKEDELSREKIEGEKSIFYTRKARKYGDNILKTIYNLTWLFIDAIRIIRASQSDALVSAGPGIAAPFSIIAKAFGKKVIFIEDISRVSKPSSTGKIVYRFADLFFVQWPDLSKTYPKAIYAGRLL</sequence>